<dbReference type="PANTHER" id="PTHR45982">
    <property type="entry name" value="REGULATOR OF CHROMOSOME CONDENSATION"/>
    <property type="match status" value="1"/>
</dbReference>
<keyword evidence="1" id="KW-1133">Transmembrane helix</keyword>
<reference evidence="3" key="1">
    <citation type="journal article" date="2019" name="Int. J. Syst. Evol. Microbiol.">
        <title>The Global Catalogue of Microorganisms (GCM) 10K type strain sequencing project: providing services to taxonomists for standard genome sequencing and annotation.</title>
        <authorList>
            <consortium name="The Broad Institute Genomics Platform"/>
            <consortium name="The Broad Institute Genome Sequencing Center for Infectious Disease"/>
            <person name="Wu L."/>
            <person name="Ma J."/>
        </authorList>
    </citation>
    <scope>NUCLEOTIDE SEQUENCE [LARGE SCALE GENOMIC DNA]</scope>
    <source>
        <strain evidence="3">CCUG 43304</strain>
    </source>
</reference>
<evidence type="ECO:0000313" key="2">
    <source>
        <dbReference type="EMBL" id="MFC6356466.1"/>
    </source>
</evidence>
<accession>A0ABW1VEE5</accession>
<dbReference type="Gene3D" id="2.130.10.30">
    <property type="entry name" value="Regulator of chromosome condensation 1/beta-lactamase-inhibitor protein II"/>
    <property type="match status" value="2"/>
</dbReference>
<sequence length="435" mass="45264">MIRTRARRARTLAYGATVLGVVAVVAGAVFSGSTLAAYQDQAHARTNAIAAAVTTPFTPGISKNVRMVDTGLGLSNDGNVYVWGRTDMAMAGGAAGTGTDKPPTKVPGMPDGGLTAVTGGIYNINALDRQGEVWGWGYYNVRDGTDAAKPADNPQRVRIGSAWNGGGAILNEIVAISSTEYAGAGIRADGTVWHWGSPTSYGGNAGAGASRLMGLPDPAVAGNRPVYLKGAYTNFFVILENGDVYYWGGAAGTSSSLPSALPNVDSNPALVSPLSSWMRKNVAAGEPYVVAVDGGIAMGGALLSNGQVLSWGVDSSRIGARGTGPWPYTITPGIVPALSNIVSLQFGFTGVALLDNTNRLWGYGASDDYGKFPQTPTVIDTNVVQYGSGQGYYLWQKSDNTFWGRGYNPQGSIGLPSDNTSTNRQVSWDLGMVAR</sequence>
<dbReference type="EMBL" id="JBHSTP010000002">
    <property type="protein sequence ID" value="MFC6356466.1"/>
    <property type="molecule type" value="Genomic_DNA"/>
</dbReference>
<dbReference type="SUPFAM" id="SSF50985">
    <property type="entry name" value="RCC1/BLIP-II"/>
    <property type="match status" value="1"/>
</dbReference>
<protein>
    <recommendedName>
        <fullName evidence="4">Alpha-tubulin suppressor-like RCC1 family protein</fullName>
    </recommendedName>
</protein>
<keyword evidence="1" id="KW-0472">Membrane</keyword>
<keyword evidence="3" id="KW-1185">Reference proteome</keyword>
<dbReference type="RefSeq" id="WP_386730921.1">
    <property type="nucleotide sequence ID" value="NZ_JBHSTP010000002.1"/>
</dbReference>
<evidence type="ECO:0000313" key="3">
    <source>
        <dbReference type="Proteomes" id="UP001596306"/>
    </source>
</evidence>
<feature type="transmembrane region" description="Helical" evidence="1">
    <location>
        <begin position="12"/>
        <end position="38"/>
    </location>
</feature>
<gene>
    <name evidence="2" type="ORF">ACFQB0_10135</name>
</gene>
<dbReference type="InterPro" id="IPR051553">
    <property type="entry name" value="Ran_GTPase-activating"/>
</dbReference>
<dbReference type="InterPro" id="IPR000408">
    <property type="entry name" value="Reg_chr_condens"/>
</dbReference>
<dbReference type="PANTHER" id="PTHR45982:SF1">
    <property type="entry name" value="REGULATOR OF CHROMOSOME CONDENSATION"/>
    <property type="match status" value="1"/>
</dbReference>
<name>A0ABW1VEE5_9MICO</name>
<comment type="caution">
    <text evidence="2">The sequence shown here is derived from an EMBL/GenBank/DDBJ whole genome shotgun (WGS) entry which is preliminary data.</text>
</comment>
<evidence type="ECO:0000256" key="1">
    <source>
        <dbReference type="SAM" id="Phobius"/>
    </source>
</evidence>
<dbReference type="PROSITE" id="PS50012">
    <property type="entry name" value="RCC1_3"/>
    <property type="match status" value="2"/>
</dbReference>
<evidence type="ECO:0008006" key="4">
    <source>
        <dbReference type="Google" id="ProtNLM"/>
    </source>
</evidence>
<keyword evidence="1" id="KW-0812">Transmembrane</keyword>
<organism evidence="2 3">
    <name type="scientific">Luethyella okanaganae</name>
    <dbReference type="NCBI Taxonomy" id="69372"/>
    <lineage>
        <taxon>Bacteria</taxon>
        <taxon>Bacillati</taxon>
        <taxon>Actinomycetota</taxon>
        <taxon>Actinomycetes</taxon>
        <taxon>Micrococcales</taxon>
        <taxon>Microbacteriaceae</taxon>
        <taxon>Luethyella</taxon>
    </lineage>
</organism>
<dbReference type="Proteomes" id="UP001596306">
    <property type="component" value="Unassembled WGS sequence"/>
</dbReference>
<dbReference type="InterPro" id="IPR009091">
    <property type="entry name" value="RCC1/BLIP-II"/>
</dbReference>
<proteinExistence type="predicted"/>